<dbReference type="RefSeq" id="WP_326565106.1">
    <property type="nucleotide sequence ID" value="NZ_CP142149.1"/>
</dbReference>
<evidence type="ECO:0008006" key="3">
    <source>
        <dbReference type="Google" id="ProtNLM"/>
    </source>
</evidence>
<evidence type="ECO:0000313" key="1">
    <source>
        <dbReference type="EMBL" id="WSE26138.1"/>
    </source>
</evidence>
<name>A0ABZ1HXN5_9PSEU</name>
<accession>A0ABZ1HXN5</accession>
<protein>
    <recommendedName>
        <fullName evidence="3">AraC family transcriptional regulator</fullName>
    </recommendedName>
</protein>
<reference evidence="1 2" key="1">
    <citation type="journal article" date="2015" name="Int. J. Syst. Evol. Microbiol.">
        <title>Amycolatopsis rhabdoformis sp. nov., an actinomycete isolated from a tropical forest soil.</title>
        <authorList>
            <person name="Souza W.R."/>
            <person name="Silva R.E."/>
            <person name="Goodfellow M."/>
            <person name="Busarakam K."/>
            <person name="Figueiro F.S."/>
            <person name="Ferreira D."/>
            <person name="Rodrigues-Filho E."/>
            <person name="Moraes L.A.B."/>
            <person name="Zucchi T.D."/>
        </authorList>
    </citation>
    <scope>NUCLEOTIDE SEQUENCE [LARGE SCALE GENOMIC DNA]</scope>
    <source>
        <strain evidence="1 2">NCIMB 14900</strain>
    </source>
</reference>
<proteinExistence type="predicted"/>
<evidence type="ECO:0000313" key="2">
    <source>
        <dbReference type="Proteomes" id="UP001330812"/>
    </source>
</evidence>
<dbReference type="Proteomes" id="UP001330812">
    <property type="component" value="Chromosome"/>
</dbReference>
<keyword evidence="2" id="KW-1185">Reference proteome</keyword>
<organism evidence="1 2">
    <name type="scientific">Amycolatopsis rhabdoformis</name>
    <dbReference type="NCBI Taxonomy" id="1448059"/>
    <lineage>
        <taxon>Bacteria</taxon>
        <taxon>Bacillati</taxon>
        <taxon>Actinomycetota</taxon>
        <taxon>Actinomycetes</taxon>
        <taxon>Pseudonocardiales</taxon>
        <taxon>Pseudonocardiaceae</taxon>
        <taxon>Amycolatopsis</taxon>
    </lineage>
</organism>
<gene>
    <name evidence="1" type="ORF">VSH64_25010</name>
</gene>
<sequence>MNSFDMMHRIVEHAKAWGLDVDGLSRLTFHAPRPQLRLRDFEYALFQDWARHLVYPLVSATDTGLVVVGQLMSGHAVTVSVRALPADLKAYGLHGVIALGHVAVLVEHQRGTRVTA</sequence>
<dbReference type="EMBL" id="CP142149">
    <property type="protein sequence ID" value="WSE26138.1"/>
    <property type="molecule type" value="Genomic_DNA"/>
</dbReference>